<feature type="transmembrane region" description="Helical" evidence="2">
    <location>
        <begin position="12"/>
        <end position="31"/>
    </location>
</feature>
<evidence type="ECO:0000256" key="1">
    <source>
        <dbReference type="PROSITE-ProRule" id="PRU00175"/>
    </source>
</evidence>
<feature type="domain" description="RING-type" evidence="3">
    <location>
        <begin position="146"/>
        <end position="190"/>
    </location>
</feature>
<keyword evidence="2" id="KW-0472">Membrane</keyword>
<dbReference type="GO" id="GO:0061630">
    <property type="term" value="F:ubiquitin protein ligase activity"/>
    <property type="evidence" value="ECO:0007669"/>
    <property type="project" value="TreeGrafter"/>
</dbReference>
<evidence type="ECO:0000313" key="4">
    <source>
        <dbReference type="EMBL" id="CAE7869559.1"/>
    </source>
</evidence>
<keyword evidence="2" id="KW-0812">Transmembrane</keyword>
<keyword evidence="1" id="KW-0479">Metal-binding</keyword>
<sequence>MAASVQCSNAKLVAWGLVLVLLSVLSMLVGVVKGAHWPMGICASVSVLLFLLLFVVVFTKTTDAQARTDPADAMEMQKEHHCVWAACKFGELEATCTSPIFSLLLVKNDPGGPSDSSDLDTNIVTWTTLTTVGQRLTGVISRQRACACCLEDYHMDSDVALLPCGHIYHQECIARWCVASGKAASCPTCRTSFDQVSETIMAI</sequence>
<evidence type="ECO:0000313" key="5">
    <source>
        <dbReference type="Proteomes" id="UP000601435"/>
    </source>
</evidence>
<keyword evidence="2" id="KW-1133">Transmembrane helix</keyword>
<keyword evidence="5" id="KW-1185">Reference proteome</keyword>
<evidence type="ECO:0000256" key="2">
    <source>
        <dbReference type="SAM" id="Phobius"/>
    </source>
</evidence>
<reference evidence="4" key="1">
    <citation type="submission" date="2021-02" db="EMBL/GenBank/DDBJ databases">
        <authorList>
            <person name="Dougan E. K."/>
            <person name="Rhodes N."/>
            <person name="Thang M."/>
            <person name="Chan C."/>
        </authorList>
    </citation>
    <scope>NUCLEOTIDE SEQUENCE</scope>
</reference>
<organism evidence="4 5">
    <name type="scientific">Symbiodinium necroappetens</name>
    <dbReference type="NCBI Taxonomy" id="1628268"/>
    <lineage>
        <taxon>Eukaryota</taxon>
        <taxon>Sar</taxon>
        <taxon>Alveolata</taxon>
        <taxon>Dinophyceae</taxon>
        <taxon>Suessiales</taxon>
        <taxon>Symbiodiniaceae</taxon>
        <taxon>Symbiodinium</taxon>
    </lineage>
</organism>
<comment type="caution">
    <text evidence="4">The sequence shown here is derived from an EMBL/GenBank/DDBJ whole genome shotgun (WGS) entry which is preliminary data.</text>
</comment>
<dbReference type="OrthoDB" id="1681166at2759"/>
<feature type="transmembrane region" description="Helical" evidence="2">
    <location>
        <begin position="37"/>
        <end position="58"/>
    </location>
</feature>
<dbReference type="Gene3D" id="3.30.40.10">
    <property type="entry name" value="Zinc/RING finger domain, C3HC4 (zinc finger)"/>
    <property type="match status" value="1"/>
</dbReference>
<gene>
    <name evidence="4" type="primary">Iru</name>
    <name evidence="4" type="ORF">SNEC2469_LOCUS28018</name>
</gene>
<dbReference type="GO" id="GO:0006511">
    <property type="term" value="P:ubiquitin-dependent protein catabolic process"/>
    <property type="evidence" value="ECO:0007669"/>
    <property type="project" value="TreeGrafter"/>
</dbReference>
<dbReference type="EMBL" id="CAJNJA010060090">
    <property type="protein sequence ID" value="CAE7869559.1"/>
    <property type="molecule type" value="Genomic_DNA"/>
</dbReference>
<name>A0A813AJX9_9DINO</name>
<accession>A0A813AJX9</accession>
<dbReference type="AlphaFoldDB" id="A0A813AJX9"/>
<dbReference type="SUPFAM" id="SSF57850">
    <property type="entry name" value="RING/U-box"/>
    <property type="match status" value="1"/>
</dbReference>
<dbReference type="PROSITE" id="PS50089">
    <property type="entry name" value="ZF_RING_2"/>
    <property type="match status" value="1"/>
</dbReference>
<dbReference type="CDD" id="cd16448">
    <property type="entry name" value="RING-H2"/>
    <property type="match status" value="1"/>
</dbReference>
<dbReference type="InterPro" id="IPR013083">
    <property type="entry name" value="Znf_RING/FYVE/PHD"/>
</dbReference>
<proteinExistence type="predicted"/>
<protein>
    <submittedName>
        <fullName evidence="4">Iru protein</fullName>
    </submittedName>
</protein>
<dbReference type="PANTHER" id="PTHR22765">
    <property type="entry name" value="RING FINGER AND PROTEASE ASSOCIATED DOMAIN-CONTAINING"/>
    <property type="match status" value="1"/>
</dbReference>
<dbReference type="InterPro" id="IPR051826">
    <property type="entry name" value="E3_ubiquitin-ligase_domain"/>
</dbReference>
<dbReference type="InterPro" id="IPR001841">
    <property type="entry name" value="Znf_RING"/>
</dbReference>
<keyword evidence="1" id="KW-0863">Zinc-finger</keyword>
<dbReference type="SMART" id="SM00184">
    <property type="entry name" value="RING"/>
    <property type="match status" value="1"/>
</dbReference>
<dbReference type="Proteomes" id="UP000601435">
    <property type="component" value="Unassembled WGS sequence"/>
</dbReference>
<dbReference type="Pfam" id="PF13639">
    <property type="entry name" value="zf-RING_2"/>
    <property type="match status" value="1"/>
</dbReference>
<dbReference type="GO" id="GO:0008270">
    <property type="term" value="F:zinc ion binding"/>
    <property type="evidence" value="ECO:0007669"/>
    <property type="project" value="UniProtKB-KW"/>
</dbReference>
<keyword evidence="1" id="KW-0862">Zinc</keyword>
<evidence type="ECO:0000259" key="3">
    <source>
        <dbReference type="PROSITE" id="PS50089"/>
    </source>
</evidence>